<keyword evidence="7" id="KW-1185">Reference proteome</keyword>
<sequence>MGSLFGIGGAGFTGYKMVRRVGELEEFKFERMSEGCSLHMTIAVSGWINEEREDAFRWAWRYLALSEEQYCVRYESKYLLELGKAMNYLMSYVVNYAIEQALMDTAIGGIVSALAWPMALLTVANVIDNPWSLGNRPVTLLGFSLGARVIHKCLQAMAKRKGCEGIVEDVVLLGAPVNRSVNDWKTILPVVSGRIINGYSKSDWLLKFLYRTMNIQPWIAGIGPVENVSNKVSNIDLTDIVRGHLDYQHKLREVLEAIEIPVLPFTAAIVPVLPLENGPASDDSTASSRSHSQAT</sequence>
<gene>
    <name evidence="6" type="ORF">SBAD_LOCUS954</name>
</gene>
<reference evidence="6 7" key="2">
    <citation type="submission" date="2018-11" db="EMBL/GenBank/DDBJ databases">
        <authorList>
            <consortium name="Pathogen Informatics"/>
        </authorList>
    </citation>
    <scope>NUCLEOTIDE SEQUENCE [LARGE SCALE GENOMIC DNA]</scope>
</reference>
<comment type="similarity">
    <text evidence="2">Belongs to the TMCO4 family.</text>
</comment>
<dbReference type="Pfam" id="PF05277">
    <property type="entry name" value="DUF726"/>
    <property type="match status" value="1"/>
</dbReference>
<evidence type="ECO:0000256" key="4">
    <source>
        <dbReference type="ARBA" id="ARBA00022989"/>
    </source>
</evidence>
<protein>
    <submittedName>
        <fullName evidence="8">Transmembrane and coiled-coil domain-containing protein 4</fullName>
    </submittedName>
</protein>
<dbReference type="PANTHER" id="PTHR17920">
    <property type="entry name" value="TRANSMEMBRANE AND COILED-COIL DOMAIN-CONTAINING PROTEIN 4 TMCO4"/>
    <property type="match status" value="1"/>
</dbReference>
<evidence type="ECO:0000313" key="7">
    <source>
        <dbReference type="Proteomes" id="UP000270296"/>
    </source>
</evidence>
<dbReference type="SUPFAM" id="SSF53474">
    <property type="entry name" value="alpha/beta-Hydrolases"/>
    <property type="match status" value="1"/>
</dbReference>
<dbReference type="Proteomes" id="UP000270296">
    <property type="component" value="Unassembled WGS sequence"/>
</dbReference>
<comment type="subcellular location">
    <subcellularLocation>
        <location evidence="1">Membrane</location>
        <topology evidence="1">Multi-pass membrane protein</topology>
    </subcellularLocation>
</comment>
<accession>A0A183IBG0</accession>
<keyword evidence="4" id="KW-1133">Transmembrane helix</keyword>
<dbReference type="PANTHER" id="PTHR17920:SF3">
    <property type="entry name" value="TRANSMEMBRANE AND COILED-COIL DOMAIN-CONTAINING PROTEIN 4"/>
    <property type="match status" value="1"/>
</dbReference>
<dbReference type="GO" id="GO:0016020">
    <property type="term" value="C:membrane"/>
    <property type="evidence" value="ECO:0007669"/>
    <property type="project" value="UniProtKB-SubCell"/>
</dbReference>
<evidence type="ECO:0000256" key="5">
    <source>
        <dbReference type="ARBA" id="ARBA00023136"/>
    </source>
</evidence>
<dbReference type="AlphaFoldDB" id="A0A183IBG0"/>
<keyword evidence="5" id="KW-0472">Membrane</keyword>
<keyword evidence="3" id="KW-0812">Transmembrane</keyword>
<name>A0A183IBG0_9BILA</name>
<evidence type="ECO:0000313" key="6">
    <source>
        <dbReference type="EMBL" id="VDO92733.1"/>
    </source>
</evidence>
<evidence type="ECO:0000256" key="3">
    <source>
        <dbReference type="ARBA" id="ARBA00022692"/>
    </source>
</evidence>
<evidence type="ECO:0000256" key="1">
    <source>
        <dbReference type="ARBA" id="ARBA00004141"/>
    </source>
</evidence>
<proteinExistence type="inferred from homology"/>
<dbReference type="WBParaSite" id="SBAD_0000098401-mRNA-1">
    <property type="protein sequence ID" value="SBAD_0000098401-mRNA-1"/>
    <property type="gene ID" value="SBAD_0000098401"/>
</dbReference>
<reference evidence="8" key="1">
    <citation type="submission" date="2016-06" db="UniProtKB">
        <authorList>
            <consortium name="WormBaseParasite"/>
        </authorList>
    </citation>
    <scope>IDENTIFICATION</scope>
</reference>
<dbReference type="InterPro" id="IPR007941">
    <property type="entry name" value="DUF726"/>
</dbReference>
<dbReference type="OrthoDB" id="277931at2759"/>
<dbReference type="InterPro" id="IPR029058">
    <property type="entry name" value="AB_hydrolase_fold"/>
</dbReference>
<dbReference type="Gene3D" id="3.40.50.1820">
    <property type="entry name" value="alpha/beta hydrolase"/>
    <property type="match status" value="1"/>
</dbReference>
<evidence type="ECO:0000313" key="8">
    <source>
        <dbReference type="WBParaSite" id="SBAD_0000098401-mRNA-1"/>
    </source>
</evidence>
<dbReference type="EMBL" id="UZAM01006667">
    <property type="protein sequence ID" value="VDO92733.1"/>
    <property type="molecule type" value="Genomic_DNA"/>
</dbReference>
<evidence type="ECO:0000256" key="2">
    <source>
        <dbReference type="ARBA" id="ARBA00009824"/>
    </source>
</evidence>
<organism evidence="8">
    <name type="scientific">Soboliphyme baturini</name>
    <dbReference type="NCBI Taxonomy" id="241478"/>
    <lineage>
        <taxon>Eukaryota</taxon>
        <taxon>Metazoa</taxon>
        <taxon>Ecdysozoa</taxon>
        <taxon>Nematoda</taxon>
        <taxon>Enoplea</taxon>
        <taxon>Dorylaimia</taxon>
        <taxon>Dioctophymatida</taxon>
        <taxon>Dioctophymatoidea</taxon>
        <taxon>Soboliphymatidae</taxon>
        <taxon>Soboliphyme</taxon>
    </lineage>
</organism>